<dbReference type="KEGG" id="sol:Ssol_0994"/>
<dbReference type="AlphaFoldDB" id="D0KR69"/>
<evidence type="ECO:0000313" key="1">
    <source>
        <dbReference type="EMBL" id="ACX91238.1"/>
    </source>
</evidence>
<organism evidence="1">
    <name type="scientific">Saccharolobus solfataricus (strain 98/2)</name>
    <name type="common">Sulfolobus solfataricus</name>
    <dbReference type="NCBI Taxonomy" id="555311"/>
    <lineage>
        <taxon>Archaea</taxon>
        <taxon>Thermoproteota</taxon>
        <taxon>Thermoprotei</taxon>
        <taxon>Sulfolobales</taxon>
        <taxon>Sulfolobaceae</taxon>
        <taxon>Saccharolobus</taxon>
    </lineage>
</organism>
<reference evidence="1" key="1">
    <citation type="submission" date="2009-10" db="EMBL/GenBank/DDBJ databases">
        <title>Complete sequence of Sulfolobus solfataricus 98/2.</title>
        <authorList>
            <consortium name="US DOE Joint Genome Institute"/>
            <person name="Lucas S."/>
            <person name="Copeland A."/>
            <person name="Lapidus A."/>
            <person name="Glavina del Rio T."/>
            <person name="Tice H."/>
            <person name="Bruce D."/>
            <person name="Goodwin L."/>
            <person name="Pitluck S."/>
            <person name="Munk A.C."/>
            <person name="Brettin T."/>
            <person name="Detter J.C."/>
            <person name="Han C."/>
            <person name="Tapia R."/>
            <person name="Larimer F."/>
            <person name="Land M."/>
            <person name="Hauser L."/>
            <person name="Kyrpides N."/>
            <person name="Ovchinnikova G."/>
            <person name="Mead D."/>
        </authorList>
    </citation>
    <scope>NUCLEOTIDE SEQUENCE [LARGE SCALE GENOMIC DNA]</scope>
    <source>
        <strain evidence="1">98/2</strain>
    </source>
</reference>
<dbReference type="HOGENOM" id="CLU_3401620_0_0_2"/>
<gene>
    <name evidence="1" type="ordered locus">Ssol_0994</name>
</gene>
<accession>D0KR69</accession>
<protein>
    <submittedName>
        <fullName evidence="1">Uncharacterized protein</fullName>
    </submittedName>
</protein>
<dbReference type="EMBL" id="CP001800">
    <property type="protein sequence ID" value="ACX91238.1"/>
    <property type="molecule type" value="Genomic_DNA"/>
</dbReference>
<proteinExistence type="predicted"/>
<name>D0KR69_SACS9</name>
<sequence>MMLLILHRLKIMKLNGLSLEYDRAFDLTRL</sequence>